<dbReference type="InterPro" id="IPR001732">
    <property type="entry name" value="UDP-Glc/GDP-Man_DH_N"/>
</dbReference>
<evidence type="ECO:0000256" key="3">
    <source>
        <dbReference type="ARBA" id="ARBA00023027"/>
    </source>
</evidence>
<accession>A0A1H6IX15</accession>
<dbReference type="NCBIfam" id="TIGR03026">
    <property type="entry name" value="NDP-sugDHase"/>
    <property type="match status" value="1"/>
</dbReference>
<keyword evidence="3" id="KW-0520">NAD</keyword>
<dbReference type="SMART" id="SM00984">
    <property type="entry name" value="UDPG_MGDP_dh_C"/>
    <property type="match status" value="1"/>
</dbReference>
<comment type="similarity">
    <text evidence="1 4">Belongs to the UDP-glucose/GDP-mannose dehydrogenase family.</text>
</comment>
<dbReference type="RefSeq" id="WP_074769631.1">
    <property type="nucleotide sequence ID" value="NZ_FNWO01000012.1"/>
</dbReference>
<dbReference type="PANTHER" id="PTHR43491:SF2">
    <property type="entry name" value="UDP-N-ACETYL-D-MANNOSAMINE DEHYDROGENASE"/>
    <property type="match status" value="1"/>
</dbReference>
<dbReference type="InterPro" id="IPR008927">
    <property type="entry name" value="6-PGluconate_DH-like_C_sf"/>
</dbReference>
<dbReference type="PIRSF" id="PIRSF500136">
    <property type="entry name" value="UDP_ManNAc_DH"/>
    <property type="match status" value="1"/>
</dbReference>
<dbReference type="AlphaFoldDB" id="A0A1H6IX15"/>
<dbReference type="GO" id="GO:0016616">
    <property type="term" value="F:oxidoreductase activity, acting on the CH-OH group of donors, NAD or NADP as acceptor"/>
    <property type="evidence" value="ECO:0007669"/>
    <property type="project" value="InterPro"/>
</dbReference>
<evidence type="ECO:0000313" key="6">
    <source>
        <dbReference type="EMBL" id="SEH52766.1"/>
    </source>
</evidence>
<sequence>MSTPTRVAVVGLGYVGLPLAVALARHFPTIGLDISTSRIAELQRGYDRTDEVEPSRLRASTLKLTADSAAIAGFDVFIVTVPTPVDANNEPDLRPVMSACGTVGQAIRKGAVVVFESTVYPGVTEDICGPELERISGLKCGVDFFLGYSPERINPGDREHTVDRITKVVAGQTPEVTALLSRVYGRVTSGGVFEAASIRVAEAAKVIENAQRDINIAFINEVTMIFQALGGISIHDVLDASATKWNFLNFKPGLVGGHCIGVDPFYLARCAQDHGHHPEIVLAGRRINDGMGRWIAERVSAGLTPGARVLVLGLTFKENVPDLRNSKVVDVIRSLRDLGHQVDVHDPYADPVEAEHEYGETLMPSLDGAGGYQCVVGAVAHAPYAAFTAEAFTALLSPNGLVADIKGMWRDLDLPNGLRSWRL</sequence>
<dbReference type="OrthoDB" id="9803238at2"/>
<dbReference type="SUPFAM" id="SSF51735">
    <property type="entry name" value="NAD(P)-binding Rossmann-fold domains"/>
    <property type="match status" value="1"/>
</dbReference>
<dbReference type="EMBL" id="FNWO01000012">
    <property type="protein sequence ID" value="SEH52766.1"/>
    <property type="molecule type" value="Genomic_DNA"/>
</dbReference>
<keyword evidence="2" id="KW-0560">Oxidoreductase</keyword>
<evidence type="ECO:0000259" key="5">
    <source>
        <dbReference type="SMART" id="SM00984"/>
    </source>
</evidence>
<dbReference type="PIRSF" id="PIRSF000124">
    <property type="entry name" value="UDPglc_GDPman_dh"/>
    <property type="match status" value="1"/>
</dbReference>
<gene>
    <name evidence="6" type="ORF">SAMN04244559_02812</name>
</gene>
<evidence type="ECO:0000256" key="2">
    <source>
        <dbReference type="ARBA" id="ARBA00023002"/>
    </source>
</evidence>
<protein>
    <submittedName>
        <fullName evidence="6">UDP-N-acetyl-D-galactosamine dehydrogenase</fullName>
    </submittedName>
</protein>
<feature type="domain" description="UDP-glucose/GDP-mannose dehydrogenase C-terminal" evidence="5">
    <location>
        <begin position="310"/>
        <end position="411"/>
    </location>
</feature>
<dbReference type="PANTHER" id="PTHR43491">
    <property type="entry name" value="UDP-N-ACETYL-D-MANNOSAMINE DEHYDROGENASE"/>
    <property type="match status" value="1"/>
</dbReference>
<dbReference type="Gene3D" id="3.40.50.720">
    <property type="entry name" value="NAD(P)-binding Rossmann-like Domain"/>
    <property type="match status" value="2"/>
</dbReference>
<dbReference type="InterPro" id="IPR014027">
    <property type="entry name" value="UDP-Glc/GDP-Man_DH_C"/>
</dbReference>
<keyword evidence="7" id="KW-1185">Reference proteome</keyword>
<dbReference type="InterPro" id="IPR014026">
    <property type="entry name" value="UDP-Glc/GDP-Man_DH_dimer"/>
</dbReference>
<dbReference type="InterPro" id="IPR017476">
    <property type="entry name" value="UDP-Glc/GDP-Man"/>
</dbReference>
<evidence type="ECO:0000256" key="1">
    <source>
        <dbReference type="ARBA" id="ARBA00006601"/>
    </source>
</evidence>
<organism evidence="6 7">
    <name type="scientific">Magnetospirillum fulvum</name>
    <name type="common">Rhodospirillum fulvum</name>
    <dbReference type="NCBI Taxonomy" id="1082"/>
    <lineage>
        <taxon>Bacteria</taxon>
        <taxon>Pseudomonadati</taxon>
        <taxon>Pseudomonadota</taxon>
        <taxon>Alphaproteobacteria</taxon>
        <taxon>Rhodospirillales</taxon>
        <taxon>Rhodospirillaceae</taxon>
        <taxon>Magnetospirillum</taxon>
    </lineage>
</organism>
<dbReference type="Pfam" id="PF00984">
    <property type="entry name" value="UDPG_MGDP_dh"/>
    <property type="match status" value="1"/>
</dbReference>
<dbReference type="InterPro" id="IPR028359">
    <property type="entry name" value="UDP_ManNAc/GlcNAc_DH"/>
</dbReference>
<dbReference type="InterPro" id="IPR036220">
    <property type="entry name" value="UDP-Glc/GDP-Man_DH_C_sf"/>
</dbReference>
<dbReference type="Pfam" id="PF03721">
    <property type="entry name" value="UDPG_MGDP_dh_N"/>
    <property type="match status" value="1"/>
</dbReference>
<name>A0A1H6IX15_MAGFU</name>
<dbReference type="GO" id="GO:0051287">
    <property type="term" value="F:NAD binding"/>
    <property type="evidence" value="ECO:0007669"/>
    <property type="project" value="InterPro"/>
</dbReference>
<evidence type="ECO:0000313" key="7">
    <source>
        <dbReference type="Proteomes" id="UP000182983"/>
    </source>
</evidence>
<dbReference type="Pfam" id="PF03720">
    <property type="entry name" value="UDPG_MGDP_dh_C"/>
    <property type="match status" value="1"/>
</dbReference>
<dbReference type="SUPFAM" id="SSF48179">
    <property type="entry name" value="6-phosphogluconate dehydrogenase C-terminal domain-like"/>
    <property type="match status" value="1"/>
</dbReference>
<dbReference type="SUPFAM" id="SSF52413">
    <property type="entry name" value="UDP-glucose/GDP-mannose dehydrogenase C-terminal domain"/>
    <property type="match status" value="1"/>
</dbReference>
<dbReference type="GO" id="GO:0016628">
    <property type="term" value="F:oxidoreductase activity, acting on the CH-CH group of donors, NAD or NADP as acceptor"/>
    <property type="evidence" value="ECO:0007669"/>
    <property type="project" value="InterPro"/>
</dbReference>
<dbReference type="GO" id="GO:0000271">
    <property type="term" value="P:polysaccharide biosynthetic process"/>
    <property type="evidence" value="ECO:0007669"/>
    <property type="project" value="InterPro"/>
</dbReference>
<dbReference type="Proteomes" id="UP000182983">
    <property type="component" value="Unassembled WGS sequence"/>
</dbReference>
<reference evidence="7" key="1">
    <citation type="submission" date="2016-10" db="EMBL/GenBank/DDBJ databases">
        <authorList>
            <person name="Varghese N."/>
            <person name="Submissions S."/>
        </authorList>
    </citation>
    <scope>NUCLEOTIDE SEQUENCE [LARGE SCALE GENOMIC DNA]</scope>
    <source>
        <strain evidence="7">DSM 13234</strain>
    </source>
</reference>
<evidence type="ECO:0000256" key="4">
    <source>
        <dbReference type="PIRNR" id="PIRNR000124"/>
    </source>
</evidence>
<dbReference type="InterPro" id="IPR036291">
    <property type="entry name" value="NAD(P)-bd_dom_sf"/>
</dbReference>
<proteinExistence type="inferred from homology"/>